<dbReference type="GO" id="GO:0004499">
    <property type="term" value="F:N,N-dimethylaniline monooxygenase activity"/>
    <property type="evidence" value="ECO:0007669"/>
    <property type="project" value="InterPro"/>
</dbReference>
<dbReference type="Gene3D" id="3.50.50.60">
    <property type="entry name" value="FAD/NAD(P)-binding domain"/>
    <property type="match status" value="2"/>
</dbReference>
<dbReference type="Pfam" id="PF00743">
    <property type="entry name" value="FMO-like"/>
    <property type="match status" value="1"/>
</dbReference>
<keyword evidence="5 6" id="KW-0560">Oxidoreductase</keyword>
<dbReference type="FunFam" id="3.50.50.60:FF:000169">
    <property type="entry name" value="Flavin-containing monooxygenase"/>
    <property type="match status" value="1"/>
</dbReference>
<organism evidence="7 8">
    <name type="scientific">Malus domestica</name>
    <name type="common">Apple</name>
    <name type="synonym">Pyrus malus</name>
    <dbReference type="NCBI Taxonomy" id="3750"/>
    <lineage>
        <taxon>Eukaryota</taxon>
        <taxon>Viridiplantae</taxon>
        <taxon>Streptophyta</taxon>
        <taxon>Embryophyta</taxon>
        <taxon>Tracheophyta</taxon>
        <taxon>Spermatophyta</taxon>
        <taxon>Magnoliopsida</taxon>
        <taxon>eudicotyledons</taxon>
        <taxon>Gunneridae</taxon>
        <taxon>Pentapetalae</taxon>
        <taxon>rosids</taxon>
        <taxon>fabids</taxon>
        <taxon>Rosales</taxon>
        <taxon>Rosaceae</taxon>
        <taxon>Amygdaloideae</taxon>
        <taxon>Maleae</taxon>
        <taxon>Malus</taxon>
    </lineage>
</organism>
<protein>
    <recommendedName>
        <fullName evidence="6">Flavin-containing monooxygenase</fullName>
        <ecNumber evidence="6">1.-.-.-</ecNumber>
    </recommendedName>
</protein>
<dbReference type="PRINTS" id="PR00370">
    <property type="entry name" value="FMOXYGENASE"/>
</dbReference>
<evidence type="ECO:0000256" key="2">
    <source>
        <dbReference type="ARBA" id="ARBA00022630"/>
    </source>
</evidence>
<evidence type="ECO:0000256" key="5">
    <source>
        <dbReference type="ARBA" id="ARBA00023002"/>
    </source>
</evidence>
<dbReference type="FunFam" id="3.50.50.60:FF:000440">
    <property type="entry name" value="Flavin-containing monooxygenase"/>
    <property type="match status" value="1"/>
</dbReference>
<keyword evidence="6" id="KW-0503">Monooxygenase</keyword>
<dbReference type="InterPro" id="IPR000960">
    <property type="entry name" value="Flavin_mOase"/>
</dbReference>
<evidence type="ECO:0000256" key="6">
    <source>
        <dbReference type="RuleBase" id="RU361177"/>
    </source>
</evidence>
<sequence>MYDFISIRECIHGRISQLSVIGLSEIWLAELLRGTFKLPSIKEMDKDVEKWDAYAVWLVKSESSPPETHKGRQEESMEEMEKDVKKWDAYGKRSDTLPANTTGDHAPVPSICEMGKQVAIVGAGISGLLACKYTLSKGFQPIVFESTSSIGGVWTKTIESTKLQTPKPLYQFSDFPWPSSVEEDFPSQHQVLDYIQSYAQHFDLLKHIKFDTKVCGIEYEGASEDEMQAWSHWGGTGEPFSSKGKWKVAVEDKHSRSTEVYLVDFVILCIGRFSDVPNIPEFPFNKGPEAFHGEVIHSKDYAAMDYERARNFVKGKRVTVVGFQKSALDIAMECSNTNGIEHPCTVIYKTEHWTLPDYLPWGVPLTYLYLNRFSELLIHKPGEGILLGLLATILSPLRWGFSKFVESYVTKKLGLAKYGMVPRHSFLQEISSCLISTIPEKFYDRVQEGSIILKKSPGSFSFCQEGVLVEGEVSPVKTDVMILATGFRGDKKLKDIFVSPTFQDYIAGSPEAILPLYRECIHGRIPQLAVIGFSESLSNLYTSEMRCRWVAELLGRTFTLPSIKEMEKDVNEWDGFAKRYAGKYYRRSCNGTVHIWYNDQLCKDMEWNPKRKKGLFAELFEPYGPLDYAPS</sequence>
<evidence type="ECO:0000313" key="8">
    <source>
        <dbReference type="Proteomes" id="UP000290289"/>
    </source>
</evidence>
<keyword evidence="8" id="KW-1185">Reference proteome</keyword>
<dbReference type="InterPro" id="IPR050346">
    <property type="entry name" value="FMO-like"/>
</dbReference>
<reference evidence="7 8" key="1">
    <citation type="submission" date="2018-10" db="EMBL/GenBank/DDBJ databases">
        <title>A high-quality apple genome assembly.</title>
        <authorList>
            <person name="Hu J."/>
        </authorList>
    </citation>
    <scope>NUCLEOTIDE SEQUENCE [LARGE SCALE GENOMIC DNA]</scope>
    <source>
        <strain evidence="8">cv. HFTH1</strain>
        <tissue evidence="7">Young leaf</tissue>
    </source>
</reference>
<evidence type="ECO:0000256" key="1">
    <source>
        <dbReference type="ARBA" id="ARBA00009183"/>
    </source>
</evidence>
<gene>
    <name evidence="7" type="ORF">DVH24_010091</name>
</gene>
<dbReference type="Proteomes" id="UP000290289">
    <property type="component" value="Chromosome 5"/>
</dbReference>
<dbReference type="STRING" id="3750.A0A498JRU5"/>
<dbReference type="InterPro" id="IPR020946">
    <property type="entry name" value="Flavin_mOase-like"/>
</dbReference>
<keyword evidence="3 6" id="KW-0274">FAD</keyword>
<dbReference type="EMBL" id="RDQH01000331">
    <property type="protein sequence ID" value="RXH97766.1"/>
    <property type="molecule type" value="Genomic_DNA"/>
</dbReference>
<dbReference type="EC" id="1.-.-.-" evidence="6"/>
<evidence type="ECO:0000313" key="7">
    <source>
        <dbReference type="EMBL" id="RXH97766.1"/>
    </source>
</evidence>
<dbReference type="PANTHER" id="PTHR23023">
    <property type="entry name" value="DIMETHYLANILINE MONOOXYGENASE"/>
    <property type="match status" value="1"/>
</dbReference>
<proteinExistence type="inferred from homology"/>
<dbReference type="FunFam" id="3.50.50.60:FF:000403">
    <property type="entry name" value="Flavin-containing monooxygenase"/>
    <property type="match status" value="1"/>
</dbReference>
<dbReference type="GO" id="GO:0050660">
    <property type="term" value="F:flavin adenine dinucleotide binding"/>
    <property type="evidence" value="ECO:0007669"/>
    <property type="project" value="InterPro"/>
</dbReference>
<dbReference type="GO" id="GO:0050661">
    <property type="term" value="F:NADP binding"/>
    <property type="evidence" value="ECO:0007669"/>
    <property type="project" value="InterPro"/>
</dbReference>
<comment type="similarity">
    <text evidence="1 6">Belongs to the FMO family.</text>
</comment>
<keyword evidence="2 6" id="KW-0285">Flavoprotein</keyword>
<dbReference type="InterPro" id="IPR036188">
    <property type="entry name" value="FAD/NAD-bd_sf"/>
</dbReference>
<evidence type="ECO:0000256" key="3">
    <source>
        <dbReference type="ARBA" id="ARBA00022827"/>
    </source>
</evidence>
<accession>A0A498JRU5</accession>
<evidence type="ECO:0000256" key="4">
    <source>
        <dbReference type="ARBA" id="ARBA00022857"/>
    </source>
</evidence>
<dbReference type="SUPFAM" id="SSF51905">
    <property type="entry name" value="FAD/NAD(P)-binding domain"/>
    <property type="match status" value="2"/>
</dbReference>
<comment type="caution">
    <text evidence="7">The sequence shown here is derived from an EMBL/GenBank/DDBJ whole genome shotgun (WGS) entry which is preliminary data.</text>
</comment>
<name>A0A498JRU5_MALDO</name>
<dbReference type="AlphaFoldDB" id="A0A498JRU5"/>
<keyword evidence="4" id="KW-0521">NADP</keyword>
<comment type="cofactor">
    <cofactor evidence="6">
        <name>FAD</name>
        <dbReference type="ChEBI" id="CHEBI:57692"/>
    </cofactor>
</comment>